<sequence length="97" mass="11223">MNKGSGRISDCNKQNIKEIPVLLSRQLSPKSRSEFLAVFLWVHLFIDFRQAYVTPPRDELFRYADDIDVIGSTKLDVESIFLEIEKVKSTFDLMAKL</sequence>
<organism evidence="1 2">
    <name type="scientific">Megaselia scalaris</name>
    <name type="common">Humpbacked fly</name>
    <name type="synonym">Phora scalaris</name>
    <dbReference type="NCBI Taxonomy" id="36166"/>
    <lineage>
        <taxon>Eukaryota</taxon>
        <taxon>Metazoa</taxon>
        <taxon>Ecdysozoa</taxon>
        <taxon>Arthropoda</taxon>
        <taxon>Hexapoda</taxon>
        <taxon>Insecta</taxon>
        <taxon>Pterygota</taxon>
        <taxon>Neoptera</taxon>
        <taxon>Endopterygota</taxon>
        <taxon>Diptera</taxon>
        <taxon>Brachycera</taxon>
        <taxon>Muscomorpha</taxon>
        <taxon>Platypezoidea</taxon>
        <taxon>Phoridae</taxon>
        <taxon>Megaseliini</taxon>
        <taxon>Megaselia</taxon>
    </lineage>
</organism>
<dbReference type="EnsemblMetazoa" id="MESCA010257-RA">
    <property type="protein sequence ID" value="MESCA010257-PA"/>
    <property type="gene ID" value="MESCA010257"/>
</dbReference>
<evidence type="ECO:0000313" key="1">
    <source>
        <dbReference type="EnsemblMetazoa" id="MESCA010257-PA"/>
    </source>
</evidence>
<dbReference type="EMBL" id="CAQQ02076199">
    <property type="status" value="NOT_ANNOTATED_CDS"/>
    <property type="molecule type" value="Genomic_DNA"/>
</dbReference>
<dbReference type="AlphaFoldDB" id="T1H226"/>
<reference evidence="1" key="2">
    <citation type="submission" date="2015-06" db="UniProtKB">
        <authorList>
            <consortium name="EnsemblMetazoa"/>
        </authorList>
    </citation>
    <scope>IDENTIFICATION</scope>
</reference>
<dbReference type="HOGENOM" id="CLU_2349057_0_0_1"/>
<evidence type="ECO:0000313" key="2">
    <source>
        <dbReference type="Proteomes" id="UP000015102"/>
    </source>
</evidence>
<protein>
    <submittedName>
        <fullName evidence="1">Uncharacterized protein</fullName>
    </submittedName>
</protein>
<reference evidence="2" key="1">
    <citation type="submission" date="2013-02" db="EMBL/GenBank/DDBJ databases">
        <authorList>
            <person name="Hughes D."/>
        </authorList>
    </citation>
    <scope>NUCLEOTIDE SEQUENCE</scope>
    <source>
        <strain>Durham</strain>
        <strain evidence="2">NC isolate 2 -- Noor lab</strain>
    </source>
</reference>
<accession>T1H226</accession>
<dbReference type="Proteomes" id="UP000015102">
    <property type="component" value="Unassembled WGS sequence"/>
</dbReference>
<proteinExistence type="predicted"/>
<keyword evidence="2" id="KW-1185">Reference proteome</keyword>
<name>T1H226_MEGSC</name>
<dbReference type="EMBL" id="CAQQ02076198">
    <property type="status" value="NOT_ANNOTATED_CDS"/>
    <property type="molecule type" value="Genomic_DNA"/>
</dbReference>